<evidence type="ECO:0000256" key="3">
    <source>
        <dbReference type="ARBA" id="ARBA00022723"/>
    </source>
</evidence>
<keyword evidence="6" id="KW-0732">Signal</keyword>
<dbReference type="Gene3D" id="1.10.760.10">
    <property type="entry name" value="Cytochrome c-like domain"/>
    <property type="match status" value="1"/>
</dbReference>
<reference evidence="8 9" key="1">
    <citation type="submission" date="2023-07" db="EMBL/GenBank/DDBJ databases">
        <title>Genomic Encyclopedia of Type Strains, Phase IV (KMG-IV): sequencing the most valuable type-strain genomes for metagenomic binning, comparative biology and taxonomic classification.</title>
        <authorList>
            <person name="Goeker M."/>
        </authorList>
    </citation>
    <scope>NUCLEOTIDE SEQUENCE [LARGE SCALE GENOMIC DNA]</scope>
    <source>
        <strain evidence="8 9">DSM 18695</strain>
    </source>
</reference>
<evidence type="ECO:0000313" key="8">
    <source>
        <dbReference type="EMBL" id="MDQ0463753.1"/>
    </source>
</evidence>
<protein>
    <submittedName>
        <fullName evidence="8">Cytochrome c5</fullName>
    </submittedName>
</protein>
<dbReference type="Proteomes" id="UP001228905">
    <property type="component" value="Unassembled WGS sequence"/>
</dbReference>
<evidence type="ECO:0000313" key="9">
    <source>
        <dbReference type="Proteomes" id="UP001228905"/>
    </source>
</evidence>
<keyword evidence="2" id="KW-0349">Heme</keyword>
<evidence type="ECO:0000259" key="7">
    <source>
        <dbReference type="Pfam" id="PF13442"/>
    </source>
</evidence>
<keyword evidence="5" id="KW-0408">Iron</keyword>
<dbReference type="InterPro" id="IPR002323">
    <property type="entry name" value="Cyt_CIE"/>
</dbReference>
<dbReference type="PROSITE" id="PS51257">
    <property type="entry name" value="PROKAR_LIPOPROTEIN"/>
    <property type="match status" value="1"/>
</dbReference>
<dbReference type="EMBL" id="JAUSVS010000002">
    <property type="protein sequence ID" value="MDQ0463753.1"/>
    <property type="molecule type" value="Genomic_DNA"/>
</dbReference>
<dbReference type="PRINTS" id="PR00607">
    <property type="entry name" value="CYTCHROMECIE"/>
</dbReference>
<dbReference type="SUPFAM" id="SSF46626">
    <property type="entry name" value="Cytochrome c"/>
    <property type="match status" value="1"/>
</dbReference>
<keyword evidence="3" id="KW-0479">Metal-binding</keyword>
<feature type="signal peptide" evidence="6">
    <location>
        <begin position="1"/>
        <end position="16"/>
    </location>
</feature>
<organism evidence="8 9">
    <name type="scientific">Caulobacter ginsengisoli</name>
    <dbReference type="NCBI Taxonomy" id="400775"/>
    <lineage>
        <taxon>Bacteria</taxon>
        <taxon>Pseudomonadati</taxon>
        <taxon>Pseudomonadota</taxon>
        <taxon>Alphaproteobacteria</taxon>
        <taxon>Caulobacterales</taxon>
        <taxon>Caulobacteraceae</taxon>
        <taxon>Caulobacter</taxon>
    </lineage>
</organism>
<name>A0ABU0IRG6_9CAUL</name>
<proteinExistence type="predicted"/>
<accession>A0ABU0IRG6</accession>
<dbReference type="RefSeq" id="WP_307347912.1">
    <property type="nucleotide sequence ID" value="NZ_JAUSVS010000002.1"/>
</dbReference>
<dbReference type="PANTHER" id="PTHR40942:SF4">
    <property type="entry name" value="CYTOCHROME C5"/>
    <property type="match status" value="1"/>
</dbReference>
<evidence type="ECO:0000256" key="5">
    <source>
        <dbReference type="ARBA" id="ARBA00023004"/>
    </source>
</evidence>
<sequence>MKRLSLILGLALLAAACGPKPLTPEQSARLEPADARLAGLYDDSCKACHTIADSKAPLAGDRAAWDPRWKQGLPVLVDHAIQGKGAMPAGGQCAACTPDDFKALIVFMAGQEESATKPG</sequence>
<dbReference type="InterPro" id="IPR009056">
    <property type="entry name" value="Cyt_c-like_dom"/>
</dbReference>
<comment type="caution">
    <text evidence="8">The sequence shown here is derived from an EMBL/GenBank/DDBJ whole genome shotgun (WGS) entry which is preliminary data.</text>
</comment>
<feature type="domain" description="Cytochrome c" evidence="7">
    <location>
        <begin position="35"/>
        <end position="108"/>
    </location>
</feature>
<evidence type="ECO:0000256" key="2">
    <source>
        <dbReference type="ARBA" id="ARBA00022617"/>
    </source>
</evidence>
<keyword evidence="9" id="KW-1185">Reference proteome</keyword>
<dbReference type="InterPro" id="IPR036909">
    <property type="entry name" value="Cyt_c-like_dom_sf"/>
</dbReference>
<keyword evidence="1" id="KW-0813">Transport</keyword>
<dbReference type="Pfam" id="PF13442">
    <property type="entry name" value="Cytochrome_CBB3"/>
    <property type="match status" value="1"/>
</dbReference>
<gene>
    <name evidence="8" type="ORF">QO010_001524</name>
</gene>
<keyword evidence="4" id="KW-0249">Electron transport</keyword>
<evidence type="ECO:0000256" key="4">
    <source>
        <dbReference type="ARBA" id="ARBA00022982"/>
    </source>
</evidence>
<evidence type="ECO:0000256" key="1">
    <source>
        <dbReference type="ARBA" id="ARBA00022448"/>
    </source>
</evidence>
<feature type="chain" id="PRO_5045290971" evidence="6">
    <location>
        <begin position="17"/>
        <end position="119"/>
    </location>
</feature>
<evidence type="ECO:0000256" key="6">
    <source>
        <dbReference type="SAM" id="SignalP"/>
    </source>
</evidence>
<dbReference type="PANTHER" id="PTHR40942">
    <property type="match status" value="1"/>
</dbReference>